<accession>A0ABU9YBT9</accession>
<dbReference type="RefSeq" id="WP_343892177.1">
    <property type="nucleotide sequence ID" value="NZ_BAAAEH010000053.1"/>
</dbReference>
<gene>
    <name evidence="1" type="ORF">ABC974_26885</name>
</gene>
<sequence>MHFPDRARFDEAMASPENRAAGKDLMSLAKELVTLLIAE</sequence>
<reference evidence="1 2" key="1">
    <citation type="submission" date="2024-05" db="EMBL/GenBank/DDBJ databases">
        <authorList>
            <person name="Liu Q."/>
            <person name="Xin Y.-H."/>
        </authorList>
    </citation>
    <scope>NUCLEOTIDE SEQUENCE [LARGE SCALE GENOMIC DNA]</scope>
    <source>
        <strain evidence="1 2">CGMCC 1.10181</strain>
    </source>
</reference>
<comment type="caution">
    <text evidence="1">The sequence shown here is derived from an EMBL/GenBank/DDBJ whole genome shotgun (WGS) entry which is preliminary data.</text>
</comment>
<evidence type="ECO:0000313" key="2">
    <source>
        <dbReference type="Proteomes" id="UP001419910"/>
    </source>
</evidence>
<evidence type="ECO:0000313" key="1">
    <source>
        <dbReference type="EMBL" id="MEN2793279.1"/>
    </source>
</evidence>
<organism evidence="1 2">
    <name type="scientific">Sphingomonas oligophenolica</name>
    <dbReference type="NCBI Taxonomy" id="301154"/>
    <lineage>
        <taxon>Bacteria</taxon>
        <taxon>Pseudomonadati</taxon>
        <taxon>Pseudomonadota</taxon>
        <taxon>Alphaproteobacteria</taxon>
        <taxon>Sphingomonadales</taxon>
        <taxon>Sphingomonadaceae</taxon>
        <taxon>Sphingomonas</taxon>
    </lineage>
</organism>
<dbReference type="EMBL" id="JBDIME010000042">
    <property type="protein sequence ID" value="MEN2793279.1"/>
    <property type="molecule type" value="Genomic_DNA"/>
</dbReference>
<protein>
    <submittedName>
        <fullName evidence="1">Uncharacterized protein</fullName>
    </submittedName>
</protein>
<keyword evidence="2" id="KW-1185">Reference proteome</keyword>
<name>A0ABU9YBT9_9SPHN</name>
<dbReference type="Gene3D" id="3.30.70.100">
    <property type="match status" value="1"/>
</dbReference>
<dbReference type="Proteomes" id="UP001419910">
    <property type="component" value="Unassembled WGS sequence"/>
</dbReference>
<proteinExistence type="predicted"/>